<dbReference type="Pfam" id="PF05721">
    <property type="entry name" value="PhyH"/>
    <property type="match status" value="1"/>
</dbReference>
<reference evidence="2 3" key="1">
    <citation type="submission" date="2021-08" db="EMBL/GenBank/DDBJ databases">
        <title>Comparative Genomics Analysis of the Genus Qipengyuania Reveals Extensive Genetic Diversity and Metabolic Versatility, Including the Description of Fifteen Novel Species.</title>
        <authorList>
            <person name="Liu Y."/>
        </authorList>
    </citation>
    <scope>NUCLEOTIDE SEQUENCE [LARGE SCALE GENOMIC DNA]</scope>
    <source>
        <strain evidence="2 3">1XM2-8</strain>
    </source>
</reference>
<dbReference type="RefSeq" id="WP_221421802.1">
    <property type="nucleotide sequence ID" value="NZ_CP081297.1"/>
</dbReference>
<dbReference type="GO" id="GO:0051213">
    <property type="term" value="F:dioxygenase activity"/>
    <property type="evidence" value="ECO:0007669"/>
    <property type="project" value="UniProtKB-KW"/>
</dbReference>
<proteinExistence type="predicted"/>
<dbReference type="EMBL" id="CP081297">
    <property type="protein sequence ID" value="QZD86257.1"/>
    <property type="molecule type" value="Genomic_DNA"/>
</dbReference>
<sequence>MSHALSKDGTIGSIIVSDYLPSGRPVRAIAFDKTPSSNWALGWHQDRTIWVEKRNEIFGFGPWTQKQGLLHVEPPFEIIERMLTVRIHLDDVGIDNAPLLIAPGSHKRGLIAENAVQKTIDECGTFVCEANAGDVWIYSTPIIHASQKSSDHARRRVLQVDYSNVELPSGLRWGAEACEWPK</sequence>
<keyword evidence="2" id="KW-0560">Oxidoreductase</keyword>
<dbReference type="Proteomes" id="UP000824280">
    <property type="component" value="Chromosome"/>
</dbReference>
<comment type="cofactor">
    <cofactor evidence="1">
        <name>Fe(2+)</name>
        <dbReference type="ChEBI" id="CHEBI:29033"/>
    </cofactor>
</comment>
<gene>
    <name evidence="2" type="ORF">K3166_08260</name>
</gene>
<evidence type="ECO:0000256" key="1">
    <source>
        <dbReference type="ARBA" id="ARBA00001954"/>
    </source>
</evidence>
<evidence type="ECO:0000313" key="3">
    <source>
        <dbReference type="Proteomes" id="UP000824280"/>
    </source>
</evidence>
<dbReference type="SUPFAM" id="SSF51197">
    <property type="entry name" value="Clavaminate synthase-like"/>
    <property type="match status" value="1"/>
</dbReference>
<evidence type="ECO:0000313" key="2">
    <source>
        <dbReference type="EMBL" id="QZD86257.1"/>
    </source>
</evidence>
<dbReference type="PANTHER" id="PTHR20883">
    <property type="entry name" value="PHYTANOYL-COA DIOXYGENASE DOMAIN CONTAINING 1"/>
    <property type="match status" value="1"/>
</dbReference>
<keyword evidence="2" id="KW-0223">Dioxygenase</keyword>
<dbReference type="InterPro" id="IPR008775">
    <property type="entry name" value="Phytyl_CoA_dOase-like"/>
</dbReference>
<dbReference type="PANTHER" id="PTHR20883:SF48">
    <property type="entry name" value="ECTOINE DIOXYGENASE"/>
    <property type="match status" value="1"/>
</dbReference>
<accession>A0ABX8ZFG8</accession>
<name>A0ABX8ZFG8_9SPHN</name>
<dbReference type="Gene3D" id="2.60.120.620">
    <property type="entry name" value="q2cbj1_9rhob like domain"/>
    <property type="match status" value="1"/>
</dbReference>
<protein>
    <submittedName>
        <fullName evidence="2">Phytanoyl-CoA dioxygenase family protein</fullName>
    </submittedName>
</protein>
<organism evidence="2 3">
    <name type="scientific">Qipengyuania psychrotolerans</name>
    <dbReference type="NCBI Taxonomy" id="2867238"/>
    <lineage>
        <taxon>Bacteria</taxon>
        <taxon>Pseudomonadati</taxon>
        <taxon>Pseudomonadota</taxon>
        <taxon>Alphaproteobacteria</taxon>
        <taxon>Sphingomonadales</taxon>
        <taxon>Erythrobacteraceae</taxon>
        <taxon>Qipengyuania</taxon>
    </lineage>
</organism>
<keyword evidence="3" id="KW-1185">Reference proteome</keyword>